<dbReference type="Proteomes" id="UP000838756">
    <property type="component" value="Unassembled WGS sequence"/>
</dbReference>
<comment type="caution">
    <text evidence="1">The sequence shown here is derived from an EMBL/GenBank/DDBJ whole genome shotgun (WGS) entry which is preliminary data.</text>
</comment>
<organism evidence="1 2">
    <name type="scientific">Pararge aegeria aegeria</name>
    <dbReference type="NCBI Taxonomy" id="348720"/>
    <lineage>
        <taxon>Eukaryota</taxon>
        <taxon>Metazoa</taxon>
        <taxon>Ecdysozoa</taxon>
        <taxon>Arthropoda</taxon>
        <taxon>Hexapoda</taxon>
        <taxon>Insecta</taxon>
        <taxon>Pterygota</taxon>
        <taxon>Neoptera</taxon>
        <taxon>Endopterygota</taxon>
        <taxon>Lepidoptera</taxon>
        <taxon>Glossata</taxon>
        <taxon>Ditrysia</taxon>
        <taxon>Papilionoidea</taxon>
        <taxon>Nymphalidae</taxon>
        <taxon>Satyrinae</taxon>
        <taxon>Satyrini</taxon>
        <taxon>Parargina</taxon>
        <taxon>Pararge</taxon>
    </lineage>
</organism>
<proteinExistence type="predicted"/>
<sequence>MHPDLPYCVYDIIPPSSWWSADASVSSARLPNQNHSDPPPIPPKTYVARPAPFQGLFCLNDVSDSSSVSDLYVGNPI</sequence>
<reference evidence="1" key="1">
    <citation type="submission" date="2022-03" db="EMBL/GenBank/DDBJ databases">
        <authorList>
            <person name="Lindestad O."/>
        </authorList>
    </citation>
    <scope>NUCLEOTIDE SEQUENCE</scope>
</reference>
<dbReference type="EMBL" id="CAKXAJ010025576">
    <property type="protein sequence ID" value="CAH2241370.1"/>
    <property type="molecule type" value="Genomic_DNA"/>
</dbReference>
<dbReference type="AlphaFoldDB" id="A0A8S4RU38"/>
<protein>
    <submittedName>
        <fullName evidence="1">Jg15570 protein</fullName>
    </submittedName>
</protein>
<name>A0A8S4RU38_9NEOP</name>
<gene>
    <name evidence="1" type="primary">jg15570</name>
    <name evidence="1" type="ORF">PAEG_LOCUS17809</name>
</gene>
<evidence type="ECO:0000313" key="2">
    <source>
        <dbReference type="Proteomes" id="UP000838756"/>
    </source>
</evidence>
<accession>A0A8S4RU38</accession>
<evidence type="ECO:0000313" key="1">
    <source>
        <dbReference type="EMBL" id="CAH2241370.1"/>
    </source>
</evidence>
<keyword evidence="2" id="KW-1185">Reference proteome</keyword>